<protein>
    <submittedName>
        <fullName evidence="2">Uncharacterized protein</fullName>
    </submittedName>
</protein>
<proteinExistence type="predicted"/>
<dbReference type="AlphaFoldDB" id="A0A699VNM5"/>
<feature type="region of interest" description="Disordered" evidence="1">
    <location>
        <begin position="27"/>
        <end position="59"/>
    </location>
</feature>
<gene>
    <name evidence="2" type="ORF">Tci_906965</name>
</gene>
<accession>A0A699VNM5</accession>
<reference evidence="2" key="1">
    <citation type="journal article" date="2019" name="Sci. Rep.">
        <title>Draft genome of Tanacetum cinerariifolium, the natural source of mosquito coil.</title>
        <authorList>
            <person name="Yamashiro T."/>
            <person name="Shiraishi A."/>
            <person name="Satake H."/>
            <person name="Nakayama K."/>
        </authorList>
    </citation>
    <scope>NUCLEOTIDE SEQUENCE</scope>
</reference>
<evidence type="ECO:0000313" key="2">
    <source>
        <dbReference type="EMBL" id="GFD34996.1"/>
    </source>
</evidence>
<sequence length="77" mass="8340">PSLDVPVVKKAVWSGLLSMCPTHQYTDPAPTFGQSRNGTDYRLPTPRLTGISPSAYPERPPSLHRCHGCPALALQQA</sequence>
<name>A0A699VNM5_TANCI</name>
<organism evidence="2">
    <name type="scientific">Tanacetum cinerariifolium</name>
    <name type="common">Dalmatian daisy</name>
    <name type="synonym">Chrysanthemum cinerariifolium</name>
    <dbReference type="NCBI Taxonomy" id="118510"/>
    <lineage>
        <taxon>Eukaryota</taxon>
        <taxon>Viridiplantae</taxon>
        <taxon>Streptophyta</taxon>
        <taxon>Embryophyta</taxon>
        <taxon>Tracheophyta</taxon>
        <taxon>Spermatophyta</taxon>
        <taxon>Magnoliopsida</taxon>
        <taxon>eudicotyledons</taxon>
        <taxon>Gunneridae</taxon>
        <taxon>Pentapetalae</taxon>
        <taxon>asterids</taxon>
        <taxon>campanulids</taxon>
        <taxon>Asterales</taxon>
        <taxon>Asteraceae</taxon>
        <taxon>Asteroideae</taxon>
        <taxon>Anthemideae</taxon>
        <taxon>Anthemidinae</taxon>
        <taxon>Tanacetum</taxon>
    </lineage>
</organism>
<evidence type="ECO:0000256" key="1">
    <source>
        <dbReference type="SAM" id="MobiDB-lite"/>
    </source>
</evidence>
<dbReference type="EMBL" id="BKCJ011453265">
    <property type="protein sequence ID" value="GFD34996.1"/>
    <property type="molecule type" value="Genomic_DNA"/>
</dbReference>
<comment type="caution">
    <text evidence="2">The sequence shown here is derived from an EMBL/GenBank/DDBJ whole genome shotgun (WGS) entry which is preliminary data.</text>
</comment>
<feature type="non-terminal residue" evidence="2">
    <location>
        <position position="1"/>
    </location>
</feature>